<sequence length="71" mass="8043">MAPKLKRFTARQIIKVITSAGFSLSRQSGSHMIFYNNKGVRITVPNHASKILHPKIVKNILRDAEIDEENL</sequence>
<dbReference type="InterPro" id="IPR038570">
    <property type="entry name" value="HicA_sf"/>
</dbReference>
<evidence type="ECO:0000256" key="3">
    <source>
        <dbReference type="ARBA" id="ARBA00022722"/>
    </source>
</evidence>
<dbReference type="AlphaFoldDB" id="A0A1F6VT85"/>
<reference evidence="8 9" key="1">
    <citation type="journal article" date="2016" name="Nat. Commun.">
        <title>Thousands of microbial genomes shed light on interconnected biogeochemical processes in an aquifer system.</title>
        <authorList>
            <person name="Anantharaman K."/>
            <person name="Brown C.T."/>
            <person name="Hug L.A."/>
            <person name="Sharon I."/>
            <person name="Castelle C.J."/>
            <person name="Probst A.J."/>
            <person name="Thomas B.C."/>
            <person name="Singh A."/>
            <person name="Wilkins M.J."/>
            <person name="Karaoz U."/>
            <person name="Brodie E.L."/>
            <person name="Williams K.H."/>
            <person name="Hubbard S.S."/>
            <person name="Banfield J.F."/>
        </authorList>
    </citation>
    <scope>NUCLEOTIDE SEQUENCE [LARGE SCALE GENOMIC DNA]</scope>
</reference>
<keyword evidence="6" id="KW-0694">RNA-binding</keyword>
<dbReference type="InterPro" id="IPR012933">
    <property type="entry name" value="HicA_mRNA_interferase"/>
</dbReference>
<evidence type="ECO:0000256" key="7">
    <source>
        <dbReference type="ARBA" id="ARBA00023016"/>
    </source>
</evidence>
<dbReference type="STRING" id="1801752.A3J61_01285"/>
<evidence type="ECO:0000256" key="1">
    <source>
        <dbReference type="ARBA" id="ARBA00006620"/>
    </source>
</evidence>
<dbReference type="SUPFAM" id="SSF54786">
    <property type="entry name" value="YcfA/nrd intein domain"/>
    <property type="match status" value="1"/>
</dbReference>
<comment type="caution">
    <text evidence="8">The sequence shown here is derived from an EMBL/GenBank/DDBJ whole genome shotgun (WGS) entry which is preliminary data.</text>
</comment>
<organism evidence="8 9">
    <name type="scientific">Candidatus Nomurabacteria bacterium RIFCSPHIGHO2_02_FULL_38_15</name>
    <dbReference type="NCBI Taxonomy" id="1801752"/>
    <lineage>
        <taxon>Bacteria</taxon>
        <taxon>Candidatus Nomuraibacteriota</taxon>
    </lineage>
</organism>
<dbReference type="Pfam" id="PF07927">
    <property type="entry name" value="HicA_toxin"/>
    <property type="match status" value="1"/>
</dbReference>
<keyword evidence="3" id="KW-0540">Nuclease</keyword>
<evidence type="ECO:0000256" key="4">
    <source>
        <dbReference type="ARBA" id="ARBA00022759"/>
    </source>
</evidence>
<evidence type="ECO:0000256" key="2">
    <source>
        <dbReference type="ARBA" id="ARBA00022649"/>
    </source>
</evidence>
<name>A0A1F6VT85_9BACT</name>
<comment type="similarity">
    <text evidence="1">Belongs to the HicA mRNA interferase family.</text>
</comment>
<keyword evidence="2" id="KW-1277">Toxin-antitoxin system</keyword>
<proteinExistence type="inferred from homology"/>
<evidence type="ECO:0008006" key="10">
    <source>
        <dbReference type="Google" id="ProtNLM"/>
    </source>
</evidence>
<dbReference type="GO" id="GO:0004519">
    <property type="term" value="F:endonuclease activity"/>
    <property type="evidence" value="ECO:0007669"/>
    <property type="project" value="UniProtKB-KW"/>
</dbReference>
<evidence type="ECO:0000256" key="5">
    <source>
        <dbReference type="ARBA" id="ARBA00022801"/>
    </source>
</evidence>
<gene>
    <name evidence="8" type="ORF">A3J61_01285</name>
</gene>
<protein>
    <recommendedName>
        <fullName evidence="10">Addiction module toxin, HicA family</fullName>
    </recommendedName>
</protein>
<dbReference type="Proteomes" id="UP000179686">
    <property type="component" value="Unassembled WGS sequence"/>
</dbReference>
<evidence type="ECO:0000313" key="9">
    <source>
        <dbReference type="Proteomes" id="UP000179686"/>
    </source>
</evidence>
<dbReference type="Gene3D" id="3.30.920.30">
    <property type="entry name" value="Hypothetical protein"/>
    <property type="match status" value="1"/>
</dbReference>
<evidence type="ECO:0000256" key="6">
    <source>
        <dbReference type="ARBA" id="ARBA00022884"/>
    </source>
</evidence>
<dbReference type="GO" id="GO:0016787">
    <property type="term" value="F:hydrolase activity"/>
    <property type="evidence" value="ECO:0007669"/>
    <property type="project" value="UniProtKB-KW"/>
</dbReference>
<keyword evidence="5" id="KW-0378">Hydrolase</keyword>
<accession>A0A1F6VT85</accession>
<dbReference type="EMBL" id="MFUC01000002">
    <property type="protein sequence ID" value="OGI72655.1"/>
    <property type="molecule type" value="Genomic_DNA"/>
</dbReference>
<dbReference type="GO" id="GO:0003729">
    <property type="term" value="F:mRNA binding"/>
    <property type="evidence" value="ECO:0007669"/>
    <property type="project" value="InterPro"/>
</dbReference>
<keyword evidence="4" id="KW-0255">Endonuclease</keyword>
<evidence type="ECO:0000313" key="8">
    <source>
        <dbReference type="EMBL" id="OGI72655.1"/>
    </source>
</evidence>
<keyword evidence="7" id="KW-0346">Stress response</keyword>